<feature type="domain" description="Acyltransferase 3" evidence="2">
    <location>
        <begin position="4"/>
        <end position="314"/>
    </location>
</feature>
<feature type="transmembrane region" description="Helical" evidence="1">
    <location>
        <begin position="228"/>
        <end position="247"/>
    </location>
</feature>
<dbReference type="OrthoDB" id="9767863at2"/>
<dbReference type="InterPro" id="IPR050879">
    <property type="entry name" value="Acyltransferase_3"/>
</dbReference>
<protein>
    <recommendedName>
        <fullName evidence="2">Acyltransferase 3 domain-containing protein</fullName>
    </recommendedName>
</protein>
<dbReference type="RefSeq" id="WP_058636587.1">
    <property type="nucleotide sequence ID" value="NZ_LDPZ01000066.1"/>
</dbReference>
<evidence type="ECO:0000256" key="1">
    <source>
        <dbReference type="SAM" id="Phobius"/>
    </source>
</evidence>
<dbReference type="PANTHER" id="PTHR23028:SF131">
    <property type="entry name" value="BLR2367 PROTEIN"/>
    <property type="match status" value="1"/>
</dbReference>
<dbReference type="PANTHER" id="PTHR23028">
    <property type="entry name" value="ACETYLTRANSFERASE"/>
    <property type="match status" value="1"/>
</dbReference>
<dbReference type="Pfam" id="PF01757">
    <property type="entry name" value="Acyl_transf_3"/>
    <property type="match status" value="1"/>
</dbReference>
<feature type="transmembrane region" description="Helical" evidence="1">
    <location>
        <begin position="37"/>
        <end position="57"/>
    </location>
</feature>
<organism evidence="3 4">
    <name type="scientific">Aureimonas ureilytica</name>
    <dbReference type="NCBI Taxonomy" id="401562"/>
    <lineage>
        <taxon>Bacteria</taxon>
        <taxon>Pseudomonadati</taxon>
        <taxon>Pseudomonadota</taxon>
        <taxon>Alphaproteobacteria</taxon>
        <taxon>Hyphomicrobiales</taxon>
        <taxon>Aurantimonadaceae</taxon>
        <taxon>Aureimonas</taxon>
    </lineage>
</organism>
<dbReference type="GO" id="GO:0000271">
    <property type="term" value="P:polysaccharide biosynthetic process"/>
    <property type="evidence" value="ECO:0007669"/>
    <property type="project" value="TreeGrafter"/>
</dbReference>
<keyword evidence="1" id="KW-1133">Transmembrane helix</keyword>
<dbReference type="PATRIC" id="fig|401562.3.peg.4593"/>
<feature type="transmembrane region" description="Helical" evidence="1">
    <location>
        <begin position="7"/>
        <end position="25"/>
    </location>
</feature>
<feature type="transmembrane region" description="Helical" evidence="1">
    <location>
        <begin position="268"/>
        <end position="286"/>
    </location>
</feature>
<evidence type="ECO:0000313" key="3">
    <source>
        <dbReference type="EMBL" id="KTQ85144.1"/>
    </source>
</evidence>
<dbReference type="Proteomes" id="UP000078272">
    <property type="component" value="Unassembled WGS sequence"/>
</dbReference>
<accession>A0A175R3Q3</accession>
<feature type="transmembrane region" description="Helical" evidence="1">
    <location>
        <begin position="178"/>
        <end position="197"/>
    </location>
</feature>
<name>A0A175R3Q3_9HYPH</name>
<comment type="caution">
    <text evidence="3">The sequence shown here is derived from an EMBL/GenBank/DDBJ whole genome shotgun (WGS) entry which is preliminary data.</text>
</comment>
<evidence type="ECO:0000313" key="4">
    <source>
        <dbReference type="Proteomes" id="UP000078272"/>
    </source>
</evidence>
<reference evidence="3 4" key="1">
    <citation type="journal article" date="2016" name="Front. Microbiol.">
        <title>Genomic Resource of Rice Seed Associated Bacteria.</title>
        <authorList>
            <person name="Midha S."/>
            <person name="Bansal K."/>
            <person name="Sharma S."/>
            <person name="Kumar N."/>
            <person name="Patil P.P."/>
            <person name="Chaudhry V."/>
            <person name="Patil P.B."/>
        </authorList>
    </citation>
    <scope>NUCLEOTIDE SEQUENCE [LARGE SCALE GENOMIC DNA]</scope>
    <source>
        <strain evidence="3 4">NS226</strain>
    </source>
</reference>
<sequence length="346" mass="37525">MIIRIQYLRGIAALMVVVFHAFEMLERQTGFGNPFRVGALGVDVFFVISGFIIFVAADKSDAKPFDFMLKRLLRIAPLYWALTLLVAAIALFKPALLASTVFDLRHLVASLLFIPMQHPKLDAIFPVLVPGWTLNYEMAFYFVMASALFAPRVFRPWIVMGVLGAVVALGRLGAPIPVFYADAIILEFALGIAIALVFRSGFRIAAGTGVLLTLTGFALLIWLEPVDLSRFVKAGLPALLIVAGAALGRRGAAKPAWRPLLLLGDASYSLYLTHALVLPVFGKLWIGQGWSMLTGGGFVFIASAAAVSALIGVLCYRLVEKPLLALTARTHFARKPPIGVMVGQSR</sequence>
<proteinExistence type="predicted"/>
<keyword evidence="1" id="KW-0472">Membrane</keyword>
<gene>
    <name evidence="3" type="ORF">NS226_20795</name>
</gene>
<evidence type="ECO:0000259" key="2">
    <source>
        <dbReference type="Pfam" id="PF01757"/>
    </source>
</evidence>
<dbReference type="EMBL" id="LDPZ01000066">
    <property type="protein sequence ID" value="KTQ85144.1"/>
    <property type="molecule type" value="Genomic_DNA"/>
</dbReference>
<dbReference type="GO" id="GO:0016020">
    <property type="term" value="C:membrane"/>
    <property type="evidence" value="ECO:0007669"/>
    <property type="project" value="TreeGrafter"/>
</dbReference>
<feature type="transmembrane region" description="Helical" evidence="1">
    <location>
        <begin position="123"/>
        <end position="142"/>
    </location>
</feature>
<dbReference type="GO" id="GO:0016747">
    <property type="term" value="F:acyltransferase activity, transferring groups other than amino-acyl groups"/>
    <property type="evidence" value="ECO:0007669"/>
    <property type="project" value="InterPro"/>
</dbReference>
<dbReference type="InterPro" id="IPR002656">
    <property type="entry name" value="Acyl_transf_3_dom"/>
</dbReference>
<feature type="transmembrane region" description="Helical" evidence="1">
    <location>
        <begin position="78"/>
        <end position="103"/>
    </location>
</feature>
<keyword evidence="1" id="KW-0812">Transmembrane</keyword>
<feature type="transmembrane region" description="Helical" evidence="1">
    <location>
        <begin position="298"/>
        <end position="319"/>
    </location>
</feature>
<feature type="transmembrane region" description="Helical" evidence="1">
    <location>
        <begin position="204"/>
        <end position="222"/>
    </location>
</feature>
<feature type="transmembrane region" description="Helical" evidence="1">
    <location>
        <begin position="154"/>
        <end position="172"/>
    </location>
</feature>
<dbReference type="AlphaFoldDB" id="A0A175R3Q3"/>